<dbReference type="PANTHER" id="PTHR24074">
    <property type="entry name" value="CO-CHAPERONE PROTEIN DJLA"/>
    <property type="match status" value="1"/>
</dbReference>
<dbReference type="EnsemblPlants" id="Kaladp0011s0738.3.v1.1">
    <property type="protein sequence ID" value="Kaladp0011s0738.3.v1.1"/>
    <property type="gene ID" value="Kaladp0011s0738.v1.1"/>
</dbReference>
<reference evidence="3" key="1">
    <citation type="submission" date="2021-01" db="UniProtKB">
        <authorList>
            <consortium name="EnsemblPlants"/>
        </authorList>
    </citation>
    <scope>IDENTIFICATION</scope>
</reference>
<dbReference type="PROSITE" id="PS00636">
    <property type="entry name" value="DNAJ_1"/>
    <property type="match status" value="1"/>
</dbReference>
<evidence type="ECO:0000259" key="2">
    <source>
        <dbReference type="PROSITE" id="PS50076"/>
    </source>
</evidence>
<dbReference type="Gramene" id="Kaladp0011s0738.1.v1.1">
    <property type="protein sequence ID" value="Kaladp0011s0738.1.v1.1"/>
    <property type="gene ID" value="Kaladp0011s0738.v1.1"/>
</dbReference>
<dbReference type="AlphaFoldDB" id="A0A7N0RI95"/>
<dbReference type="PRINTS" id="PR00625">
    <property type="entry name" value="JDOMAIN"/>
</dbReference>
<name>A0A7N0RI95_KALFE</name>
<proteinExistence type="predicted"/>
<dbReference type="EnsemblPlants" id="Kaladp0011s0738.4.v1.1">
    <property type="protein sequence ID" value="Kaladp0011s0738.4.v1.1"/>
    <property type="gene ID" value="Kaladp0011s0738.v1.1"/>
</dbReference>
<keyword evidence="1" id="KW-0472">Membrane</keyword>
<dbReference type="SUPFAM" id="SSF46565">
    <property type="entry name" value="Chaperone J-domain"/>
    <property type="match status" value="1"/>
</dbReference>
<dbReference type="FunFam" id="1.10.287.110:FF:000073">
    <property type="entry name" value="DnaJ domain protein"/>
    <property type="match status" value="1"/>
</dbReference>
<dbReference type="EnsemblPlants" id="Kaladp0011s0738.1.v1.1">
    <property type="protein sequence ID" value="Kaladp0011s0738.1.v1.1"/>
    <property type="gene ID" value="Kaladp0011s0738.v1.1"/>
</dbReference>
<feature type="transmembrane region" description="Helical" evidence="1">
    <location>
        <begin position="132"/>
        <end position="152"/>
    </location>
</feature>
<dbReference type="Gramene" id="Kaladp0011s0738.4.v1.1">
    <property type="protein sequence ID" value="Kaladp0011s0738.4.v1.1"/>
    <property type="gene ID" value="Kaladp0011s0738.v1.1"/>
</dbReference>
<dbReference type="InterPro" id="IPR001623">
    <property type="entry name" value="DnaJ_domain"/>
</dbReference>
<dbReference type="PROSITE" id="PS50076">
    <property type="entry name" value="DNAJ_2"/>
    <property type="match status" value="1"/>
</dbReference>
<keyword evidence="4" id="KW-1185">Reference proteome</keyword>
<dbReference type="InterPro" id="IPR036869">
    <property type="entry name" value="J_dom_sf"/>
</dbReference>
<dbReference type="CDD" id="cd06257">
    <property type="entry name" value="DnaJ"/>
    <property type="match status" value="1"/>
</dbReference>
<evidence type="ECO:0000256" key="1">
    <source>
        <dbReference type="SAM" id="Phobius"/>
    </source>
</evidence>
<keyword evidence="1" id="KW-0812">Transmembrane</keyword>
<dbReference type="InterPro" id="IPR018253">
    <property type="entry name" value="DnaJ_domain_CS"/>
</dbReference>
<feature type="domain" description="J" evidence="2">
    <location>
        <begin position="2"/>
        <end position="72"/>
    </location>
</feature>
<dbReference type="InterPro" id="IPR050817">
    <property type="entry name" value="DjlA_DnaK_co-chaperone"/>
</dbReference>
<dbReference type="Gene3D" id="1.10.287.110">
    <property type="entry name" value="DnaJ domain"/>
    <property type="match status" value="1"/>
</dbReference>
<dbReference type="SMART" id="SM00271">
    <property type="entry name" value="DnaJ"/>
    <property type="match status" value="1"/>
</dbReference>
<evidence type="ECO:0000313" key="3">
    <source>
        <dbReference type="EnsemblPlants" id="Kaladp0011s0738.4.v1.1"/>
    </source>
</evidence>
<protein>
    <recommendedName>
        <fullName evidence="2">J domain-containing protein</fullName>
    </recommendedName>
</protein>
<keyword evidence="1" id="KW-1133">Transmembrane helix</keyword>
<accession>A0A7N0RI95</accession>
<organism evidence="3 4">
    <name type="scientific">Kalanchoe fedtschenkoi</name>
    <name type="common">Lavender scallops</name>
    <name type="synonym">South American air plant</name>
    <dbReference type="NCBI Taxonomy" id="63787"/>
    <lineage>
        <taxon>Eukaryota</taxon>
        <taxon>Viridiplantae</taxon>
        <taxon>Streptophyta</taxon>
        <taxon>Embryophyta</taxon>
        <taxon>Tracheophyta</taxon>
        <taxon>Spermatophyta</taxon>
        <taxon>Magnoliopsida</taxon>
        <taxon>eudicotyledons</taxon>
        <taxon>Gunneridae</taxon>
        <taxon>Pentapetalae</taxon>
        <taxon>Saxifragales</taxon>
        <taxon>Crassulaceae</taxon>
        <taxon>Kalanchoe</taxon>
    </lineage>
</organism>
<dbReference type="Proteomes" id="UP000594263">
    <property type="component" value="Unplaced"/>
</dbReference>
<dbReference type="Pfam" id="PF00226">
    <property type="entry name" value="DnaJ"/>
    <property type="match status" value="1"/>
</dbReference>
<dbReference type="Gramene" id="Kaladp0011s0738.3.v1.1">
    <property type="protein sequence ID" value="Kaladp0011s0738.3.v1.1"/>
    <property type="gene ID" value="Kaladp0011s0738.v1.1"/>
</dbReference>
<evidence type="ECO:0000313" key="4">
    <source>
        <dbReference type="Proteomes" id="UP000594263"/>
    </source>
</evidence>
<sequence length="183" mass="20305">MDHYEILGLNRKATKGEIKEAFKKLAMKFHPDKHSGSSKSVKEGATMRFKQVSEAYEVLMDDRKRADYDFRYGSARGSGGGFSASSSSSYHYRNPYGYGYGATGQNTWYGHANGGGGFRVEALFRFLSTRAFLINAAFASGLLGATYVFTVARDELWRMHNSGKSFEDTLESIRKANAQGEKG</sequence>